<dbReference type="EMBL" id="MIEK01000024">
    <property type="protein sequence ID" value="OEH82294.1"/>
    <property type="molecule type" value="Genomic_DNA"/>
</dbReference>
<evidence type="ECO:0000313" key="2">
    <source>
        <dbReference type="EMBL" id="OEH82294.1"/>
    </source>
</evidence>
<evidence type="ECO:0008006" key="4">
    <source>
        <dbReference type="Google" id="ProtNLM"/>
    </source>
</evidence>
<dbReference type="PIRSF" id="PIRSF033111">
    <property type="entry name" value="UCP033111"/>
    <property type="match status" value="1"/>
</dbReference>
<keyword evidence="3" id="KW-1185">Reference proteome</keyword>
<feature type="transmembrane region" description="Helical" evidence="1">
    <location>
        <begin position="126"/>
        <end position="148"/>
    </location>
</feature>
<reference evidence="2 3" key="1">
    <citation type="submission" date="2016-09" db="EMBL/GenBank/DDBJ databases">
        <authorList>
            <person name="Capua I."/>
            <person name="De Benedictis P."/>
            <person name="Joannis T."/>
            <person name="Lombin L.H."/>
            <person name="Cattoli G."/>
        </authorList>
    </citation>
    <scope>NUCLEOTIDE SEQUENCE [LARGE SCALE GENOMIC DNA]</scope>
    <source>
        <strain evidence="2 3">LMG 25899</strain>
    </source>
</reference>
<feature type="transmembrane region" description="Helical" evidence="1">
    <location>
        <begin position="169"/>
        <end position="192"/>
    </location>
</feature>
<keyword evidence="1" id="KW-0472">Membrane</keyword>
<dbReference type="OrthoDB" id="2360056at2"/>
<dbReference type="Pfam" id="PF06570">
    <property type="entry name" value="DUF1129"/>
    <property type="match status" value="1"/>
</dbReference>
<protein>
    <recommendedName>
        <fullName evidence="4">DUF1129 domain-containing protein</fullName>
    </recommendedName>
</protein>
<dbReference type="SUPFAM" id="SSF158560">
    <property type="entry name" value="BH3980-like"/>
    <property type="match status" value="1"/>
</dbReference>
<keyword evidence="1" id="KW-0812">Transmembrane</keyword>
<dbReference type="STRING" id="762845.BCR26_13685"/>
<dbReference type="InterPro" id="IPR009214">
    <property type="entry name" value="DUF1129"/>
</dbReference>
<gene>
    <name evidence="2" type="ORF">BCR26_13685</name>
</gene>
<comment type="caution">
    <text evidence="2">The sequence shown here is derived from an EMBL/GenBank/DDBJ whole genome shotgun (WGS) entry which is preliminary data.</text>
</comment>
<organism evidence="2 3">
    <name type="scientific">Enterococcus rivorum</name>
    <dbReference type="NCBI Taxonomy" id="762845"/>
    <lineage>
        <taxon>Bacteria</taxon>
        <taxon>Bacillati</taxon>
        <taxon>Bacillota</taxon>
        <taxon>Bacilli</taxon>
        <taxon>Lactobacillales</taxon>
        <taxon>Enterococcaceae</taxon>
        <taxon>Enterococcus</taxon>
    </lineage>
</organism>
<dbReference type="RefSeq" id="WP_069698769.1">
    <property type="nucleotide sequence ID" value="NZ_JAGGMA010000015.1"/>
</dbReference>
<feature type="transmembrane region" description="Helical" evidence="1">
    <location>
        <begin position="93"/>
        <end position="114"/>
    </location>
</feature>
<dbReference type="AlphaFoldDB" id="A0A1E5KWP3"/>
<keyword evidence="1" id="KW-1133">Transmembrane helix</keyword>
<proteinExistence type="predicted"/>
<evidence type="ECO:0000313" key="3">
    <source>
        <dbReference type="Proteomes" id="UP000095256"/>
    </source>
</evidence>
<feature type="transmembrane region" description="Helical" evidence="1">
    <location>
        <begin position="198"/>
        <end position="215"/>
    </location>
</feature>
<evidence type="ECO:0000256" key="1">
    <source>
        <dbReference type="SAM" id="Phobius"/>
    </source>
</evidence>
<sequence>MEAEILREIVADNRELEQKLTKKNEQYIFDLKKSLRAANLSEEAQALALQEILPELVAGQKSGRTARQLFGTVSERTQAILEKPEEKPESTPFWMWLDNTLLLFGVLTIMTAVMMMLSKGKNQPMGLLTCVFGAMVGGYSFYLLYKYIYQYDRPGVNKANRPGWLKTGAILIGSMLLLLMAFTATMALPPAINPVLDPVVSIILGGITFGARYLLKKKYNMHGSFTGR</sequence>
<name>A0A1E5KWP3_9ENTE</name>
<accession>A0A1E5KWP3</accession>
<dbReference type="Proteomes" id="UP000095256">
    <property type="component" value="Unassembled WGS sequence"/>
</dbReference>